<dbReference type="AlphaFoldDB" id="A0AAJ1SWU9"/>
<evidence type="ECO:0000313" key="3">
    <source>
        <dbReference type="Proteomes" id="UP001239267"/>
    </source>
</evidence>
<dbReference type="RefSeq" id="WP_307359247.1">
    <property type="nucleotide sequence ID" value="NZ_JAUSTB010000005.1"/>
</dbReference>
<organism evidence="2 3">
    <name type="scientific">Pseudarthrobacter niigatensis</name>
    <dbReference type="NCBI Taxonomy" id="369935"/>
    <lineage>
        <taxon>Bacteria</taxon>
        <taxon>Bacillati</taxon>
        <taxon>Actinomycetota</taxon>
        <taxon>Actinomycetes</taxon>
        <taxon>Micrococcales</taxon>
        <taxon>Micrococcaceae</taxon>
        <taxon>Pseudarthrobacter</taxon>
    </lineage>
</organism>
<protein>
    <submittedName>
        <fullName evidence="2">Uncharacterized protein</fullName>
    </submittedName>
</protein>
<evidence type="ECO:0000256" key="1">
    <source>
        <dbReference type="SAM" id="Phobius"/>
    </source>
</evidence>
<keyword evidence="3" id="KW-1185">Reference proteome</keyword>
<accession>A0AAJ1SWU9</accession>
<gene>
    <name evidence="2" type="ORF">J2T23_001861</name>
</gene>
<keyword evidence="1" id="KW-0472">Membrane</keyword>
<evidence type="ECO:0000313" key="2">
    <source>
        <dbReference type="EMBL" id="MDQ0145968.1"/>
    </source>
</evidence>
<dbReference type="Proteomes" id="UP001239267">
    <property type="component" value="Unassembled WGS sequence"/>
</dbReference>
<comment type="caution">
    <text evidence="2">The sequence shown here is derived from an EMBL/GenBank/DDBJ whole genome shotgun (WGS) entry which is preliminary data.</text>
</comment>
<sequence length="180" mass="18538">MRRIIWCLAAAIIITLAFGSVYVALQQIGRHMANTAPAAAAAARLQQPGPDTAAGPRLELSPDSGVFLIVYGDTNSPLSSTVVLRGAMPVVPDGVLETARAAGSDTVTWQPEPGLRMAIVAKQGAGNVVVAGQSLAPFEASDNMTQMFLAAGWLGSMLVLAGAFGAAELLGRRQGKEPGK</sequence>
<name>A0AAJ1SWU9_9MICC</name>
<proteinExistence type="predicted"/>
<keyword evidence="1" id="KW-1133">Transmembrane helix</keyword>
<feature type="transmembrane region" description="Helical" evidence="1">
    <location>
        <begin position="147"/>
        <end position="170"/>
    </location>
</feature>
<dbReference type="EMBL" id="JAUSTB010000005">
    <property type="protein sequence ID" value="MDQ0145968.1"/>
    <property type="molecule type" value="Genomic_DNA"/>
</dbReference>
<reference evidence="2 3" key="1">
    <citation type="submission" date="2023-07" db="EMBL/GenBank/DDBJ databases">
        <title>Sorghum-associated microbial communities from plants grown in Nebraska, USA.</title>
        <authorList>
            <person name="Schachtman D."/>
        </authorList>
    </citation>
    <scope>NUCLEOTIDE SEQUENCE [LARGE SCALE GENOMIC DNA]</scope>
    <source>
        <strain evidence="2 3">DS1001</strain>
    </source>
</reference>
<keyword evidence="1" id="KW-0812">Transmembrane</keyword>